<dbReference type="GO" id="GO:0006310">
    <property type="term" value="P:DNA recombination"/>
    <property type="evidence" value="ECO:0007669"/>
    <property type="project" value="UniProtKB-KW"/>
</dbReference>
<feature type="region of interest" description="Disordered" evidence="2">
    <location>
        <begin position="1"/>
        <end position="20"/>
    </location>
</feature>
<dbReference type="RefSeq" id="XP_041164644.1">
    <property type="nucleotide sequence ID" value="XM_041304891.1"/>
</dbReference>
<comment type="caution">
    <text evidence="3">The sequence shown here is derived from an EMBL/GenBank/DDBJ whole genome shotgun (WGS) entry which is preliminary data.</text>
</comment>
<accession>A0A9P7DQX5</accession>
<organism evidence="3 4">
    <name type="scientific">Suillus plorans</name>
    <dbReference type="NCBI Taxonomy" id="116603"/>
    <lineage>
        <taxon>Eukaryota</taxon>
        <taxon>Fungi</taxon>
        <taxon>Dikarya</taxon>
        <taxon>Basidiomycota</taxon>
        <taxon>Agaricomycotina</taxon>
        <taxon>Agaricomycetes</taxon>
        <taxon>Agaricomycetidae</taxon>
        <taxon>Boletales</taxon>
        <taxon>Suillineae</taxon>
        <taxon>Suillaceae</taxon>
        <taxon>Suillus</taxon>
    </lineage>
</organism>
<dbReference type="PANTHER" id="PTHR34605">
    <property type="entry name" value="PHAGE_INTEGRASE DOMAIN-CONTAINING PROTEIN"/>
    <property type="match status" value="1"/>
</dbReference>
<dbReference type="InterPro" id="IPR013762">
    <property type="entry name" value="Integrase-like_cat_sf"/>
</dbReference>
<dbReference type="SUPFAM" id="SSF56349">
    <property type="entry name" value="DNA breaking-rejoining enzymes"/>
    <property type="match status" value="1"/>
</dbReference>
<reference evidence="3" key="1">
    <citation type="journal article" date="2020" name="New Phytol.">
        <title>Comparative genomics reveals dynamic genome evolution in host specialist ectomycorrhizal fungi.</title>
        <authorList>
            <person name="Lofgren L.A."/>
            <person name="Nguyen N.H."/>
            <person name="Vilgalys R."/>
            <person name="Ruytinx J."/>
            <person name="Liao H.L."/>
            <person name="Branco S."/>
            <person name="Kuo A."/>
            <person name="LaButti K."/>
            <person name="Lipzen A."/>
            <person name="Andreopoulos W."/>
            <person name="Pangilinan J."/>
            <person name="Riley R."/>
            <person name="Hundley H."/>
            <person name="Na H."/>
            <person name="Barry K."/>
            <person name="Grigoriev I.V."/>
            <person name="Stajich J.E."/>
            <person name="Kennedy P.G."/>
        </authorList>
    </citation>
    <scope>NUCLEOTIDE SEQUENCE</scope>
    <source>
        <strain evidence="3">S12</strain>
    </source>
</reference>
<evidence type="ECO:0000313" key="3">
    <source>
        <dbReference type="EMBL" id="KAG1800902.1"/>
    </source>
</evidence>
<dbReference type="InterPro" id="IPR011010">
    <property type="entry name" value="DNA_brk_join_enz"/>
</dbReference>
<dbReference type="InterPro" id="IPR052925">
    <property type="entry name" value="Phage_Integrase-like_Recomb"/>
</dbReference>
<dbReference type="PANTHER" id="PTHR34605:SF4">
    <property type="entry name" value="DNA ADENINE METHYLTRANSFERASE"/>
    <property type="match status" value="1"/>
</dbReference>
<evidence type="ECO:0000256" key="1">
    <source>
        <dbReference type="ARBA" id="ARBA00023172"/>
    </source>
</evidence>
<name>A0A9P7DQX5_9AGAM</name>
<dbReference type="EMBL" id="JABBWE010000008">
    <property type="protein sequence ID" value="KAG1800902.1"/>
    <property type="molecule type" value="Genomic_DNA"/>
</dbReference>
<sequence>MDACDSVKLDGTNKPSTNERGLYSHAQKMRAAMTYTFGRLQGLGNLPWHESELHSGQMLGNPSVSVEVSSYMCSLRRCKVQAGEVAVSAHAITSHILKRMYHFNHRPENWAILDYRPGGRGDSSSESSHWAGGRIRRCLHAAYTIAFLCMLRSDEVLKIQLHDLHFFSNGLVLTLPFRKTHQNSDIKPFWLWIMPTEAHLCAVQAIAEWIMASRIVTGYLFRKFASGDRIAEANQPLTSERFLELFRNNLLDIGVDPSSYGTHSFRRGGCQYLHIERQWLLHRICEWGSWSLEFTNLTIVKYLISHNDDATEPHEHFFNPDRSPSVKCPHCGRSCPCA</sequence>
<dbReference type="GO" id="GO:0015074">
    <property type="term" value="P:DNA integration"/>
    <property type="evidence" value="ECO:0007669"/>
    <property type="project" value="InterPro"/>
</dbReference>
<dbReference type="GeneID" id="64598655"/>
<evidence type="ECO:0000313" key="4">
    <source>
        <dbReference type="Proteomes" id="UP000719766"/>
    </source>
</evidence>
<proteinExistence type="predicted"/>
<dbReference type="Gene3D" id="1.10.443.10">
    <property type="entry name" value="Intergrase catalytic core"/>
    <property type="match status" value="1"/>
</dbReference>
<evidence type="ECO:0000256" key="2">
    <source>
        <dbReference type="SAM" id="MobiDB-lite"/>
    </source>
</evidence>
<keyword evidence="4" id="KW-1185">Reference proteome</keyword>
<dbReference type="Proteomes" id="UP000719766">
    <property type="component" value="Unassembled WGS sequence"/>
</dbReference>
<protein>
    <submittedName>
        <fullName evidence="3">DNA breaking-rejoining enzyme</fullName>
    </submittedName>
</protein>
<gene>
    <name evidence="3" type="ORF">HD556DRAFT_1430244</name>
</gene>
<dbReference type="GO" id="GO:0003677">
    <property type="term" value="F:DNA binding"/>
    <property type="evidence" value="ECO:0007669"/>
    <property type="project" value="InterPro"/>
</dbReference>
<keyword evidence="1" id="KW-0233">DNA recombination</keyword>
<dbReference type="OrthoDB" id="3163890at2759"/>
<dbReference type="AlphaFoldDB" id="A0A9P7DQX5"/>